<dbReference type="Gene3D" id="1.10.150.450">
    <property type="match status" value="1"/>
</dbReference>
<keyword evidence="3" id="KW-1185">Reference proteome</keyword>
<dbReference type="InterPro" id="IPR010237">
    <property type="entry name" value="Pyr-5-nucltdase"/>
</dbReference>
<dbReference type="RefSeq" id="WP_261759544.1">
    <property type="nucleotide sequence ID" value="NZ_CP104562.2"/>
</dbReference>
<protein>
    <submittedName>
        <fullName evidence="2">Pyrimidine 5'-nucleotidase</fullName>
    </submittedName>
</protein>
<dbReference type="InterPro" id="IPR052791">
    <property type="entry name" value="SSM1_domain"/>
</dbReference>
<sequence>MARLPPRTRRERRHRREAPAAGVRRRGDGVWLFDLDDTLHHASGSVFADIGASMNDYMVTHLGLDAVSAKLLRHRYWRRYGATLLGLVRHHGVSASHFLAQTHALPQLEASLRAARPDLEWLKRLRGRKVLLTNAPEHYAKRVLKALGIGVHFERVLAVEHMRMFGQYRPKPDIRMFRHLCAQLRIAPSRCTLVEDSPQNLKAARGLGMRTIWMRGWMPVSVQRRPQFVDQRVSRLRHLKT</sequence>
<feature type="region of interest" description="Disordered" evidence="1">
    <location>
        <begin position="1"/>
        <end position="21"/>
    </location>
</feature>
<reference evidence="2" key="1">
    <citation type="submission" date="2022-10" db="EMBL/GenBank/DDBJ databases">
        <title>Characterization and whole genome sequencing of a new Roseateles species, isolated from fresh water.</title>
        <authorList>
            <person name="Guliayeva D.Y."/>
            <person name="Akhremchuk A.E."/>
            <person name="Sikolenko M.A."/>
            <person name="Valentovich L.N."/>
            <person name="Sidarenka A.V."/>
        </authorList>
    </citation>
    <scope>NUCLEOTIDE SEQUENCE</scope>
    <source>
        <strain evidence="2">BIM B-1768</strain>
    </source>
</reference>
<dbReference type="NCBIfam" id="TIGR01993">
    <property type="entry name" value="Pyr-5-nucltdase"/>
    <property type="match status" value="1"/>
</dbReference>
<dbReference type="EMBL" id="CP104562">
    <property type="protein sequence ID" value="UXH79724.1"/>
    <property type="molecule type" value="Genomic_DNA"/>
</dbReference>
<evidence type="ECO:0000313" key="2">
    <source>
        <dbReference type="EMBL" id="UXH79724.1"/>
    </source>
</evidence>
<dbReference type="InterPro" id="IPR023214">
    <property type="entry name" value="HAD_sf"/>
</dbReference>
<gene>
    <name evidence="2" type="ORF">N4261_07400</name>
</gene>
<name>A0ABY6B3B8_9BURK</name>
<dbReference type="SUPFAM" id="SSF56784">
    <property type="entry name" value="HAD-like"/>
    <property type="match status" value="1"/>
</dbReference>
<dbReference type="SFLD" id="SFLDS00003">
    <property type="entry name" value="Haloacid_Dehalogenase"/>
    <property type="match status" value="1"/>
</dbReference>
<dbReference type="Gene3D" id="3.40.50.1000">
    <property type="entry name" value="HAD superfamily/HAD-like"/>
    <property type="match status" value="1"/>
</dbReference>
<dbReference type="InterPro" id="IPR006439">
    <property type="entry name" value="HAD-SF_hydro_IA"/>
</dbReference>
<dbReference type="PANTHER" id="PTHR47438">
    <property type="entry name" value="PHOSPHATE METABOLISM PROTEIN 8-RELATED"/>
    <property type="match status" value="1"/>
</dbReference>
<dbReference type="Proteomes" id="UP001064933">
    <property type="component" value="Chromosome"/>
</dbReference>
<organism evidence="2 3">
    <name type="scientific">Roseateles amylovorans</name>
    <dbReference type="NCBI Taxonomy" id="2978473"/>
    <lineage>
        <taxon>Bacteria</taxon>
        <taxon>Pseudomonadati</taxon>
        <taxon>Pseudomonadota</taxon>
        <taxon>Betaproteobacteria</taxon>
        <taxon>Burkholderiales</taxon>
        <taxon>Sphaerotilaceae</taxon>
        <taxon>Roseateles</taxon>
    </lineage>
</organism>
<dbReference type="SFLD" id="SFLDG01129">
    <property type="entry name" value="C1.5:_HAD__Beta-PGM__Phosphata"/>
    <property type="match status" value="1"/>
</dbReference>
<feature type="compositionally biased region" description="Basic residues" evidence="1">
    <location>
        <begin position="1"/>
        <end position="16"/>
    </location>
</feature>
<evidence type="ECO:0000313" key="3">
    <source>
        <dbReference type="Proteomes" id="UP001064933"/>
    </source>
</evidence>
<dbReference type="Pfam" id="PF00702">
    <property type="entry name" value="Hydrolase"/>
    <property type="match status" value="1"/>
</dbReference>
<dbReference type="InterPro" id="IPR036412">
    <property type="entry name" value="HAD-like_sf"/>
</dbReference>
<dbReference type="NCBIfam" id="TIGR01509">
    <property type="entry name" value="HAD-SF-IA-v3"/>
    <property type="match status" value="1"/>
</dbReference>
<dbReference type="PANTHER" id="PTHR47438:SF1">
    <property type="entry name" value="PHOSPHATE METABOLISM PROTEIN 8-RELATED"/>
    <property type="match status" value="1"/>
</dbReference>
<evidence type="ECO:0000256" key="1">
    <source>
        <dbReference type="SAM" id="MobiDB-lite"/>
    </source>
</evidence>
<proteinExistence type="predicted"/>
<dbReference type="SFLD" id="SFLDG01132">
    <property type="entry name" value="C1.5.3:_5'-Nucleotidase_Like"/>
    <property type="match status" value="1"/>
</dbReference>
<accession>A0ABY6B3B8</accession>